<organism evidence="1 2">
    <name type="scientific">Halocynthiibacter halioticoli</name>
    <dbReference type="NCBI Taxonomy" id="2986804"/>
    <lineage>
        <taxon>Bacteria</taxon>
        <taxon>Pseudomonadati</taxon>
        <taxon>Pseudomonadota</taxon>
        <taxon>Alphaproteobacteria</taxon>
        <taxon>Rhodobacterales</taxon>
        <taxon>Paracoccaceae</taxon>
        <taxon>Halocynthiibacter</taxon>
    </lineage>
</organism>
<accession>A0AAE3LSN1</accession>
<dbReference type="Proteomes" id="UP001208041">
    <property type="component" value="Unassembled WGS sequence"/>
</dbReference>
<sequence length="438" mass="47811">MTTRPLLNFSGRASKGRHRAIQRIPYEFGGNSTYLTTYRERITDGNTIFSRVFNGEASVAYISSHAVIVDGLDDILLYDGVSFSPSFMTTNTGFNPAEFDGVTAHHDRLYLWKSKGGVLEFYYGGVGEINGELTRFPLDRLGNITGTISSIVSLTIDGREGVNDVLCIVTTTGEIVLYEGLDPGDATSWSTAGRIKVAPPVGPKCFTRVGSDCWILTVSGLVSVANSLSNGAMALISELTRPVAEEMRKHLAEDDRDWQLHTAANGSMAIIHSSKTDTNECLQFLFNLDSKSWSTADYPVSRWHNLGFKTGATDFDGRVAHLDFVADGGDTPITMRWVSSWFRMPKRGGIEYIVPQIVAHGPVTVKALVLTDHNATQADYDEAEQVVTLYPETPADNPQGRVSINEEIALDASGSVYQLHLEVTATWAEILSLTAAVV</sequence>
<comment type="caution">
    <text evidence="1">The sequence shown here is derived from an EMBL/GenBank/DDBJ whole genome shotgun (WGS) entry which is preliminary data.</text>
</comment>
<dbReference type="EMBL" id="JAOYFC010000006">
    <property type="protein sequence ID" value="MCV6826003.1"/>
    <property type="molecule type" value="Genomic_DNA"/>
</dbReference>
<proteinExistence type="predicted"/>
<reference evidence="1" key="1">
    <citation type="submission" date="2022-10" db="EMBL/GenBank/DDBJ databases">
        <authorList>
            <person name="Yue Y."/>
        </authorList>
    </citation>
    <scope>NUCLEOTIDE SEQUENCE</scope>
    <source>
        <strain evidence="1">Z654</strain>
    </source>
</reference>
<dbReference type="RefSeq" id="WP_263954975.1">
    <property type="nucleotide sequence ID" value="NZ_JAOYFC010000006.1"/>
</dbReference>
<keyword evidence="2" id="KW-1185">Reference proteome</keyword>
<evidence type="ECO:0000313" key="1">
    <source>
        <dbReference type="EMBL" id="MCV6826003.1"/>
    </source>
</evidence>
<protein>
    <submittedName>
        <fullName evidence="1">Uncharacterized protein</fullName>
    </submittedName>
</protein>
<evidence type="ECO:0000313" key="2">
    <source>
        <dbReference type="Proteomes" id="UP001208041"/>
    </source>
</evidence>
<name>A0AAE3LSN1_9RHOB</name>
<dbReference type="AlphaFoldDB" id="A0AAE3LSN1"/>
<gene>
    <name evidence="1" type="ORF">OH136_15680</name>
</gene>